<sequence>MYVSLYGERSDIKPEGEYFTITPEGIWQHQEISSLSRGIMDAFERLNMKSLQLLFESADQFWNTLEGSDFNIMHAGLDPEALCSRDEFNNAVLGIIDNETKRLLYYYSIRHYNHVAQNIVNHIIVSLGDAYAALAAPNLYENVPLDLQLTGAGETYRNTVSPLGFRIWTNFNFCIEKIVSFLDFSTKYVTDLSNIKPGMTSWKSKASDVSFGKWKHAPLAKGTPLCELSDELRLIMSLRDETVHNGTIDHFSRVYEHASAEKVVRRFVLMPDYQRGRLLTAGGRKRFYSQDNHLNAILPDILSKIFTDILTSLDQIDDKITPKWDDLKAYEEKCPEIFAALKIAEEENVFMKFIPNDKK</sequence>
<gene>
    <name evidence="1" type="ORF">NO263_02380</name>
</gene>
<keyword evidence="2" id="KW-1185">Reference proteome</keyword>
<dbReference type="EMBL" id="JANGSQ010000078">
    <property type="protein sequence ID" value="MCW4589433.1"/>
    <property type="molecule type" value="Genomic_DNA"/>
</dbReference>
<comment type="caution">
    <text evidence="1">The sequence shown here is derived from an EMBL/GenBank/DDBJ whole genome shotgun (WGS) entry which is preliminary data.</text>
</comment>
<evidence type="ECO:0008006" key="3">
    <source>
        <dbReference type="Google" id="ProtNLM"/>
    </source>
</evidence>
<dbReference type="RefSeq" id="WP_171789983.1">
    <property type="nucleotide sequence ID" value="NZ_JABJWD010000019.1"/>
</dbReference>
<accession>A0ABT3K218</accession>
<dbReference type="Proteomes" id="UP001526337">
    <property type="component" value="Unassembled WGS sequence"/>
</dbReference>
<protein>
    <recommendedName>
        <fullName evidence="3">Apea-like HEPN domain-containing protein</fullName>
    </recommendedName>
</protein>
<evidence type="ECO:0000313" key="1">
    <source>
        <dbReference type="EMBL" id="MCW4589433.1"/>
    </source>
</evidence>
<organism evidence="1 2">
    <name type="scientific">Gluconacetobacter entanii</name>
    <dbReference type="NCBI Taxonomy" id="108528"/>
    <lineage>
        <taxon>Bacteria</taxon>
        <taxon>Pseudomonadati</taxon>
        <taxon>Pseudomonadota</taxon>
        <taxon>Alphaproteobacteria</taxon>
        <taxon>Acetobacterales</taxon>
        <taxon>Acetobacteraceae</taxon>
        <taxon>Gluconacetobacter</taxon>
    </lineage>
</organism>
<reference evidence="1 2" key="1">
    <citation type="submission" date="2022-07" db="EMBL/GenBank/DDBJ databases">
        <title>Genome stability of Gluconacetobacter entanii AV429.</title>
        <authorList>
            <person name="Trcek J."/>
            <person name="Cepec E."/>
        </authorList>
    </citation>
    <scope>NUCLEOTIDE SEQUENCE [LARGE SCALE GENOMIC DNA]</scope>
    <source>
        <strain evidence="1 2">AV429_2022</strain>
    </source>
</reference>
<name>A0ABT3K218_9PROT</name>
<evidence type="ECO:0000313" key="2">
    <source>
        <dbReference type="Proteomes" id="UP001526337"/>
    </source>
</evidence>
<proteinExistence type="predicted"/>